<dbReference type="RefSeq" id="XP_041185522.1">
    <property type="nucleotide sequence ID" value="XM_041341385.1"/>
</dbReference>
<sequence length="333" mass="37136">MLNCADCNKQHVDMFMYKMEHQKQNLSKHAKIDFLQLTSAKWTWVGQFTDILSYANVMYIILDGWAEGNNTSAEHAGSMSQMQSTGTAATSEPAVSGDMTQTNSNGQNTSQQVLATACITIIEDYRCSCTSKIKANVALIETISAELFATPELHVSTIAKPYLYMLNEVESEHAHSGDNLTREPRMCVNEPAHDDKEAPIPKDRSRAGSVESGEPAHKQSKLNYSSIEVAVKTRCYQPLSPSLEYTNEILKKWSQDQKESRWAEIITGECINLNVVHTIITSSQTVDKQTKTLRGVEIKYGVSEAVSRKITTDSKWDAAWNKSADAIKFTFPH</sequence>
<dbReference type="AlphaFoldDB" id="A0A9P7DL95"/>
<comment type="caution">
    <text evidence="2">The sequence shown here is derived from an EMBL/GenBank/DDBJ whole genome shotgun (WGS) entry which is preliminary data.</text>
</comment>
<dbReference type="OrthoDB" id="2655894at2759"/>
<evidence type="ECO:0000313" key="2">
    <source>
        <dbReference type="EMBL" id="KAG1797649.1"/>
    </source>
</evidence>
<gene>
    <name evidence="2" type="ORF">BJ212DRAFT_1488877</name>
</gene>
<name>A0A9P7DL95_9AGAM</name>
<feature type="region of interest" description="Disordered" evidence="1">
    <location>
        <begin position="190"/>
        <end position="219"/>
    </location>
</feature>
<proteinExistence type="predicted"/>
<dbReference type="GeneID" id="64635401"/>
<protein>
    <submittedName>
        <fullName evidence="2">Uncharacterized protein</fullName>
    </submittedName>
</protein>
<feature type="region of interest" description="Disordered" evidence="1">
    <location>
        <begin position="73"/>
        <end position="108"/>
    </location>
</feature>
<feature type="compositionally biased region" description="Basic and acidic residues" evidence="1">
    <location>
        <begin position="190"/>
        <end position="206"/>
    </location>
</feature>
<reference evidence="2" key="1">
    <citation type="journal article" date="2020" name="New Phytol.">
        <title>Comparative genomics reveals dynamic genome evolution in host specialist ectomycorrhizal fungi.</title>
        <authorList>
            <person name="Lofgren L.A."/>
            <person name="Nguyen N.H."/>
            <person name="Vilgalys R."/>
            <person name="Ruytinx J."/>
            <person name="Liao H.L."/>
            <person name="Branco S."/>
            <person name="Kuo A."/>
            <person name="LaButti K."/>
            <person name="Lipzen A."/>
            <person name="Andreopoulos W."/>
            <person name="Pangilinan J."/>
            <person name="Riley R."/>
            <person name="Hundley H."/>
            <person name="Na H."/>
            <person name="Barry K."/>
            <person name="Grigoriev I.V."/>
            <person name="Stajich J.E."/>
            <person name="Kennedy P.G."/>
        </authorList>
    </citation>
    <scope>NUCLEOTIDE SEQUENCE</scope>
    <source>
        <strain evidence="2">MN1</strain>
    </source>
</reference>
<keyword evidence="3" id="KW-1185">Reference proteome</keyword>
<evidence type="ECO:0000313" key="3">
    <source>
        <dbReference type="Proteomes" id="UP000807769"/>
    </source>
</evidence>
<feature type="compositionally biased region" description="Polar residues" evidence="1">
    <location>
        <begin position="73"/>
        <end position="90"/>
    </location>
</feature>
<accession>A0A9P7DL95</accession>
<organism evidence="2 3">
    <name type="scientific">Suillus subaureus</name>
    <dbReference type="NCBI Taxonomy" id="48587"/>
    <lineage>
        <taxon>Eukaryota</taxon>
        <taxon>Fungi</taxon>
        <taxon>Dikarya</taxon>
        <taxon>Basidiomycota</taxon>
        <taxon>Agaricomycotina</taxon>
        <taxon>Agaricomycetes</taxon>
        <taxon>Agaricomycetidae</taxon>
        <taxon>Boletales</taxon>
        <taxon>Suillineae</taxon>
        <taxon>Suillaceae</taxon>
        <taxon>Suillus</taxon>
    </lineage>
</organism>
<evidence type="ECO:0000256" key="1">
    <source>
        <dbReference type="SAM" id="MobiDB-lite"/>
    </source>
</evidence>
<dbReference type="EMBL" id="JABBWG010000202">
    <property type="protein sequence ID" value="KAG1797649.1"/>
    <property type="molecule type" value="Genomic_DNA"/>
</dbReference>
<dbReference type="Proteomes" id="UP000807769">
    <property type="component" value="Unassembled WGS sequence"/>
</dbReference>